<dbReference type="InterPro" id="IPR050249">
    <property type="entry name" value="Pseudomonas-type_ThrB"/>
</dbReference>
<dbReference type="GO" id="GO:0005524">
    <property type="term" value="F:ATP binding"/>
    <property type="evidence" value="ECO:0007669"/>
    <property type="project" value="InterPro"/>
</dbReference>
<accession>A0A4P5PAX6</accession>
<dbReference type="InterPro" id="IPR000719">
    <property type="entry name" value="Prot_kinase_dom"/>
</dbReference>
<dbReference type="InterPro" id="IPR011009">
    <property type="entry name" value="Kinase-like_dom_sf"/>
</dbReference>
<dbReference type="Pfam" id="PF01636">
    <property type="entry name" value="APH"/>
    <property type="match status" value="1"/>
</dbReference>
<name>A0A4P5PAX6_9ENTE</name>
<dbReference type="SUPFAM" id="SSF56112">
    <property type="entry name" value="Protein kinase-like (PK-like)"/>
    <property type="match status" value="1"/>
</dbReference>
<dbReference type="GO" id="GO:0004413">
    <property type="term" value="F:homoserine kinase activity"/>
    <property type="evidence" value="ECO:0007669"/>
    <property type="project" value="TreeGrafter"/>
</dbReference>
<organism evidence="3 4">
    <name type="scientific">Enterococcus florum</name>
    <dbReference type="NCBI Taxonomy" id="2480627"/>
    <lineage>
        <taxon>Bacteria</taxon>
        <taxon>Bacillati</taxon>
        <taxon>Bacillota</taxon>
        <taxon>Bacilli</taxon>
        <taxon>Lactobacillales</taxon>
        <taxon>Enterococcaceae</taxon>
        <taxon>Enterococcus</taxon>
    </lineage>
</organism>
<dbReference type="GO" id="GO:0004672">
    <property type="term" value="F:protein kinase activity"/>
    <property type="evidence" value="ECO:0007669"/>
    <property type="project" value="InterPro"/>
</dbReference>
<dbReference type="InterPro" id="IPR002575">
    <property type="entry name" value="Aminoglycoside_PTrfase"/>
</dbReference>
<reference evidence="4" key="1">
    <citation type="submission" date="2019-02" db="EMBL/GenBank/DDBJ databases">
        <title>Draft genome sequence of Enterococcus sp. Gos25-1.</title>
        <authorList>
            <person name="Tanaka N."/>
            <person name="Shiwa Y."/>
            <person name="Fujita N."/>
        </authorList>
    </citation>
    <scope>NUCLEOTIDE SEQUENCE [LARGE SCALE GENOMIC DNA]</scope>
    <source>
        <strain evidence="4">Gos25-1</strain>
    </source>
</reference>
<evidence type="ECO:0000259" key="2">
    <source>
        <dbReference type="PROSITE" id="PS50011"/>
    </source>
</evidence>
<sequence>MNNILTQAAQLYGIRVVKEITRGNSGSRVFEVQSDEQSYIMKIIEGTRENQKHLDFETRWTEYLTDRMRGIAKPMRSKHYRLYEIVETDKRSVLLHLQEKAPGNTIDGPHSTHFNATLFSRLGVLMGQMHRLTIDYPENIIRHEFEWNGPNTWRSSIAILDEEVRRSEEQLLDRLNELPKEKDNYGIVHFDIHTDNFLVERDQITLIDFDACQFNWYAADIASALFFMAQAAANPFDRLHETQRSEFAEMYLTAFLKGYLQTNGLMKDWFDQIDLFMRYQMIDEYVSAEYFWTEEEYPERQWYLTWFKDRICTDQPYVSINYENVWNNRIN</sequence>
<protein>
    <recommendedName>
        <fullName evidence="2">Protein kinase domain-containing protein</fullName>
    </recommendedName>
</protein>
<dbReference type="PANTHER" id="PTHR21064">
    <property type="entry name" value="AMINOGLYCOSIDE PHOSPHOTRANSFERASE DOMAIN-CONTAINING PROTEIN-RELATED"/>
    <property type="match status" value="1"/>
</dbReference>
<keyword evidence="4" id="KW-1185">Reference proteome</keyword>
<dbReference type="PROSITE" id="PS50011">
    <property type="entry name" value="PROTEIN_KINASE_DOM"/>
    <property type="match status" value="1"/>
</dbReference>
<gene>
    <name evidence="3" type="primary">yerI</name>
    <name evidence="3" type="ORF">NRIC_27170</name>
</gene>
<evidence type="ECO:0000256" key="1">
    <source>
        <dbReference type="ARBA" id="ARBA00038240"/>
    </source>
</evidence>
<comment type="caution">
    <text evidence="3">The sequence shown here is derived from an EMBL/GenBank/DDBJ whole genome shotgun (WGS) entry which is preliminary data.</text>
</comment>
<evidence type="ECO:0000313" key="4">
    <source>
        <dbReference type="Proteomes" id="UP000290567"/>
    </source>
</evidence>
<dbReference type="RefSeq" id="WP_146623233.1">
    <property type="nucleotide sequence ID" value="NZ_BJCC01000024.1"/>
</dbReference>
<dbReference type="PANTHER" id="PTHR21064:SF6">
    <property type="entry name" value="AMINOGLYCOSIDE PHOSPHOTRANSFERASE DOMAIN-CONTAINING PROTEIN"/>
    <property type="match status" value="1"/>
</dbReference>
<dbReference type="AlphaFoldDB" id="A0A4P5PAX6"/>
<dbReference type="Proteomes" id="UP000290567">
    <property type="component" value="Unassembled WGS sequence"/>
</dbReference>
<dbReference type="GO" id="GO:0009088">
    <property type="term" value="P:threonine biosynthetic process"/>
    <property type="evidence" value="ECO:0007669"/>
    <property type="project" value="TreeGrafter"/>
</dbReference>
<proteinExistence type="inferred from homology"/>
<evidence type="ECO:0000313" key="3">
    <source>
        <dbReference type="EMBL" id="GCF94826.1"/>
    </source>
</evidence>
<dbReference type="OrthoDB" id="4030632at2"/>
<feature type="domain" description="Protein kinase" evidence="2">
    <location>
        <begin position="14"/>
        <end position="331"/>
    </location>
</feature>
<dbReference type="EMBL" id="BJCC01000024">
    <property type="protein sequence ID" value="GCF94826.1"/>
    <property type="molecule type" value="Genomic_DNA"/>
</dbReference>
<dbReference type="Gene3D" id="3.90.1200.10">
    <property type="match status" value="1"/>
</dbReference>
<comment type="similarity">
    <text evidence="1">Belongs to the pseudomonas-type ThrB family.</text>
</comment>